<dbReference type="PANTHER" id="PTHR11736">
    <property type="entry name" value="MELANOMA-ASSOCIATED ANTIGEN MAGE ANTIGEN"/>
    <property type="match status" value="1"/>
</dbReference>
<evidence type="ECO:0000313" key="4">
    <source>
        <dbReference type="RefSeq" id="XP_004713436.1"/>
    </source>
</evidence>
<reference evidence="4" key="1">
    <citation type="submission" date="2025-08" db="UniProtKB">
        <authorList>
            <consortium name="RefSeq"/>
        </authorList>
    </citation>
    <scope>IDENTIFICATION</scope>
</reference>
<dbReference type="Proteomes" id="UP000694863">
    <property type="component" value="Unplaced"/>
</dbReference>
<protein>
    <submittedName>
        <fullName evidence="4">Melanoma-associated antigen 10</fullName>
    </submittedName>
</protein>
<evidence type="ECO:0000313" key="3">
    <source>
        <dbReference type="Proteomes" id="UP000694863"/>
    </source>
</evidence>
<evidence type="ECO:0000256" key="1">
    <source>
        <dbReference type="SAM" id="MobiDB-lite"/>
    </source>
</evidence>
<dbReference type="PROSITE" id="PS50838">
    <property type="entry name" value="MAGE"/>
    <property type="match status" value="1"/>
</dbReference>
<dbReference type="Gene3D" id="1.10.10.1200">
    <property type="entry name" value="MAGE homology domain, winged helix WH1 motif"/>
    <property type="match status" value="1"/>
</dbReference>
<feature type="compositionally biased region" description="Polar residues" evidence="1">
    <location>
        <begin position="73"/>
        <end position="89"/>
    </location>
</feature>
<dbReference type="InterPro" id="IPR002190">
    <property type="entry name" value="MHD_dom"/>
</dbReference>
<dbReference type="SMART" id="SM01373">
    <property type="entry name" value="MAGE"/>
    <property type="match status" value="1"/>
</dbReference>
<feature type="compositionally biased region" description="Basic residues" evidence="1">
    <location>
        <begin position="1"/>
        <end position="11"/>
    </location>
</feature>
<proteinExistence type="predicted"/>
<dbReference type="RefSeq" id="XP_004713436.1">
    <property type="nucleotide sequence ID" value="XM_004713379.1"/>
</dbReference>
<dbReference type="GeneID" id="101659151"/>
<keyword evidence="3" id="KW-1185">Reference proteome</keyword>
<accession>A0ABM0J2L4</accession>
<feature type="domain" description="MAGE" evidence="2">
    <location>
        <begin position="93"/>
        <end position="291"/>
    </location>
</feature>
<dbReference type="InterPro" id="IPR037445">
    <property type="entry name" value="MAGE"/>
</dbReference>
<dbReference type="Gene3D" id="1.10.10.1210">
    <property type="entry name" value="MAGE homology domain, winged helix WH2 motif"/>
    <property type="match status" value="1"/>
</dbReference>
<organism evidence="3 4">
    <name type="scientific">Echinops telfairi</name>
    <name type="common">Lesser hedgehog tenrec</name>
    <dbReference type="NCBI Taxonomy" id="9371"/>
    <lineage>
        <taxon>Eukaryota</taxon>
        <taxon>Metazoa</taxon>
        <taxon>Chordata</taxon>
        <taxon>Craniata</taxon>
        <taxon>Vertebrata</taxon>
        <taxon>Euteleostomi</taxon>
        <taxon>Mammalia</taxon>
        <taxon>Eutheria</taxon>
        <taxon>Afrotheria</taxon>
        <taxon>Tenrecidae</taxon>
        <taxon>Tenrecinae</taxon>
        <taxon>Echinops</taxon>
    </lineage>
</organism>
<dbReference type="InterPro" id="IPR041899">
    <property type="entry name" value="MAGE_WH2"/>
</dbReference>
<name>A0ABM0J2L4_ECHTE</name>
<feature type="region of interest" description="Disordered" evidence="1">
    <location>
        <begin position="1"/>
        <end position="89"/>
    </location>
</feature>
<sequence length="307" mass="34349">MSGVYRPKRQRYTLEQSPQDEVEEHVAAAPSSHENSAAVGLSAPGTPSESQNPEQTTTTSSVLITVDEESTQEEGNSSSGDEPNSESLFTPSIEGKVAEMMEFLLTKYQTKEPTVKIDMHRIVEGYEACFPIIFQRACECIELVFGLTVKEDDHLDNGYVFCSTLGLTCEGILKNDHGVPKGGLLMVVLSTIFREGNCATEERVWKVLSRIGVYPGIEHAIYGEPRKFLTQELVQAKYLEYRRVPNCHPALYEFLWGPRAHEETSKMKFIEFWAQVNDTIPSAFPDYYEEALKEERAKAMASSSASP</sequence>
<dbReference type="PANTHER" id="PTHR11736:SF14">
    <property type="entry name" value="NSE3 HOMOLOG, SMC5-SMC6 COMPLEX COMPONENT"/>
    <property type="match status" value="1"/>
</dbReference>
<gene>
    <name evidence="4" type="primary">LOC101659151</name>
</gene>
<dbReference type="Pfam" id="PF01454">
    <property type="entry name" value="MAGE"/>
    <property type="match status" value="1"/>
</dbReference>
<evidence type="ECO:0000259" key="2">
    <source>
        <dbReference type="PROSITE" id="PS50838"/>
    </source>
</evidence>
<feature type="compositionally biased region" description="Polar residues" evidence="1">
    <location>
        <begin position="45"/>
        <end position="63"/>
    </location>
</feature>
<dbReference type="InterPro" id="IPR041898">
    <property type="entry name" value="MAGE_WH1"/>
</dbReference>